<evidence type="ECO:0000256" key="1">
    <source>
        <dbReference type="SAM" id="MobiDB-lite"/>
    </source>
</evidence>
<reference evidence="3 4" key="1">
    <citation type="submission" date="2024-04" db="EMBL/GenBank/DDBJ databases">
        <authorList>
            <person name="Fracassetti M."/>
        </authorList>
    </citation>
    <scope>NUCLEOTIDE SEQUENCE [LARGE SCALE GENOMIC DNA]</scope>
</reference>
<feature type="domain" description="DUF4408" evidence="2">
    <location>
        <begin position="46"/>
        <end position="78"/>
    </location>
</feature>
<organism evidence="3 4">
    <name type="scientific">Linum trigynum</name>
    <dbReference type="NCBI Taxonomy" id="586398"/>
    <lineage>
        <taxon>Eukaryota</taxon>
        <taxon>Viridiplantae</taxon>
        <taxon>Streptophyta</taxon>
        <taxon>Embryophyta</taxon>
        <taxon>Tracheophyta</taxon>
        <taxon>Spermatophyta</taxon>
        <taxon>Magnoliopsida</taxon>
        <taxon>eudicotyledons</taxon>
        <taxon>Gunneridae</taxon>
        <taxon>Pentapetalae</taxon>
        <taxon>rosids</taxon>
        <taxon>fabids</taxon>
        <taxon>Malpighiales</taxon>
        <taxon>Linaceae</taxon>
        <taxon>Linum</taxon>
    </lineage>
</organism>
<dbReference type="Pfam" id="PF05553">
    <property type="entry name" value="DUF761"/>
    <property type="match status" value="1"/>
</dbReference>
<accession>A0AAV2EIR6</accession>
<evidence type="ECO:0000313" key="4">
    <source>
        <dbReference type="Proteomes" id="UP001497516"/>
    </source>
</evidence>
<feature type="region of interest" description="Disordered" evidence="1">
    <location>
        <begin position="126"/>
        <end position="200"/>
    </location>
</feature>
<dbReference type="AlphaFoldDB" id="A0AAV2EIR6"/>
<dbReference type="Pfam" id="PF14364">
    <property type="entry name" value="DUF4408"/>
    <property type="match status" value="1"/>
</dbReference>
<feature type="compositionally biased region" description="Polar residues" evidence="1">
    <location>
        <begin position="166"/>
        <end position="178"/>
    </location>
</feature>
<sequence length="318" mass="34321">MVFPPPKLAVISSAAAVAVGTVLLITTHDEHHQYHNLHHLSHLLNFLHSGTDAVSSWLTPPYLYLLVNAIIISILASAKIHSRAAAASRGDVLDIGRRRRPPSLLLETDGRNSSIGADEIKGLEKGVGEEGEVYAPAPPVLLRDRWDDSDGDHHRDTVAPPPELGSPTSSGEATNFTPSKGGGRKAAGLGISNSKSARRNDTLDSTWNMITDGRHVPITRHLKKSDTWSSSHVSHPSAAAGKAMKESETFIGDAGKAAGSAAAAGKVVRKRGPSLSQEELNRRVEAFINNFNEEMRLQRQESLNRYKESLRGGEVFSF</sequence>
<dbReference type="InterPro" id="IPR025520">
    <property type="entry name" value="DUF4408"/>
</dbReference>
<feature type="compositionally biased region" description="Basic and acidic residues" evidence="1">
    <location>
        <begin position="142"/>
        <end position="157"/>
    </location>
</feature>
<dbReference type="EMBL" id="OZ034817">
    <property type="protein sequence ID" value="CAL1385415.1"/>
    <property type="molecule type" value="Genomic_DNA"/>
</dbReference>
<evidence type="ECO:0000259" key="2">
    <source>
        <dbReference type="Pfam" id="PF14364"/>
    </source>
</evidence>
<dbReference type="Proteomes" id="UP001497516">
    <property type="component" value="Chromosome 4"/>
</dbReference>
<evidence type="ECO:0000313" key="3">
    <source>
        <dbReference type="EMBL" id="CAL1385415.1"/>
    </source>
</evidence>
<keyword evidence="4" id="KW-1185">Reference proteome</keyword>
<name>A0AAV2EIR6_9ROSI</name>
<dbReference type="PANTHER" id="PTHR33098:SF53">
    <property type="entry name" value="OS05G0540900 PROTEIN"/>
    <property type="match status" value="1"/>
</dbReference>
<dbReference type="PANTHER" id="PTHR33098">
    <property type="entry name" value="COTTON FIBER (DUF761)"/>
    <property type="match status" value="1"/>
</dbReference>
<proteinExistence type="predicted"/>
<protein>
    <recommendedName>
        <fullName evidence="2">DUF4408 domain-containing protein</fullName>
    </recommendedName>
</protein>
<gene>
    <name evidence="3" type="ORF">LTRI10_LOCUS26554</name>
</gene>
<dbReference type="InterPro" id="IPR008480">
    <property type="entry name" value="DUF761_pln"/>
</dbReference>